<evidence type="ECO:0000313" key="2">
    <source>
        <dbReference type="EMBL" id="KAF5818088.1"/>
    </source>
</evidence>
<dbReference type="Proteomes" id="UP000215914">
    <property type="component" value="Unassembled WGS sequence"/>
</dbReference>
<dbReference type="EMBL" id="MNCJ02000317">
    <property type="protein sequence ID" value="KAF5818088.1"/>
    <property type="molecule type" value="Genomic_DNA"/>
</dbReference>
<organism evidence="2 3">
    <name type="scientific">Helianthus annuus</name>
    <name type="common">Common sunflower</name>
    <dbReference type="NCBI Taxonomy" id="4232"/>
    <lineage>
        <taxon>Eukaryota</taxon>
        <taxon>Viridiplantae</taxon>
        <taxon>Streptophyta</taxon>
        <taxon>Embryophyta</taxon>
        <taxon>Tracheophyta</taxon>
        <taxon>Spermatophyta</taxon>
        <taxon>Magnoliopsida</taxon>
        <taxon>eudicotyledons</taxon>
        <taxon>Gunneridae</taxon>
        <taxon>Pentapetalae</taxon>
        <taxon>asterids</taxon>
        <taxon>campanulids</taxon>
        <taxon>Asterales</taxon>
        <taxon>Asteraceae</taxon>
        <taxon>Asteroideae</taxon>
        <taxon>Heliantheae alliance</taxon>
        <taxon>Heliantheae</taxon>
        <taxon>Helianthus</taxon>
    </lineage>
</organism>
<protein>
    <submittedName>
        <fullName evidence="2">Uncharacterized protein</fullName>
    </submittedName>
</protein>
<keyword evidence="3" id="KW-1185">Reference proteome</keyword>
<proteinExistence type="predicted"/>
<keyword evidence="1" id="KW-1133">Transmembrane helix</keyword>
<name>A0A9K3JND7_HELAN</name>
<gene>
    <name evidence="2" type="ORF">HanXRQr2_Chr02g0060741</name>
</gene>
<reference evidence="2" key="1">
    <citation type="journal article" date="2017" name="Nature">
        <title>The sunflower genome provides insights into oil metabolism, flowering and Asterid evolution.</title>
        <authorList>
            <person name="Badouin H."/>
            <person name="Gouzy J."/>
            <person name="Grassa C.J."/>
            <person name="Murat F."/>
            <person name="Staton S.E."/>
            <person name="Cottret L."/>
            <person name="Lelandais-Briere C."/>
            <person name="Owens G.L."/>
            <person name="Carrere S."/>
            <person name="Mayjonade B."/>
            <person name="Legrand L."/>
            <person name="Gill N."/>
            <person name="Kane N.C."/>
            <person name="Bowers J.E."/>
            <person name="Hubner S."/>
            <person name="Bellec A."/>
            <person name="Berard A."/>
            <person name="Berges H."/>
            <person name="Blanchet N."/>
            <person name="Boniface M.C."/>
            <person name="Brunel D."/>
            <person name="Catrice O."/>
            <person name="Chaidir N."/>
            <person name="Claudel C."/>
            <person name="Donnadieu C."/>
            <person name="Faraut T."/>
            <person name="Fievet G."/>
            <person name="Helmstetter N."/>
            <person name="King M."/>
            <person name="Knapp S.J."/>
            <person name="Lai Z."/>
            <person name="Le Paslier M.C."/>
            <person name="Lippi Y."/>
            <person name="Lorenzon L."/>
            <person name="Mandel J.R."/>
            <person name="Marage G."/>
            <person name="Marchand G."/>
            <person name="Marquand E."/>
            <person name="Bret-Mestries E."/>
            <person name="Morien E."/>
            <person name="Nambeesan S."/>
            <person name="Nguyen T."/>
            <person name="Pegot-Espagnet P."/>
            <person name="Pouilly N."/>
            <person name="Raftis F."/>
            <person name="Sallet E."/>
            <person name="Schiex T."/>
            <person name="Thomas J."/>
            <person name="Vandecasteele C."/>
            <person name="Vares D."/>
            <person name="Vear F."/>
            <person name="Vautrin S."/>
            <person name="Crespi M."/>
            <person name="Mangin B."/>
            <person name="Burke J.M."/>
            <person name="Salse J."/>
            <person name="Munos S."/>
            <person name="Vincourt P."/>
            <person name="Rieseberg L.H."/>
            <person name="Langlade N.B."/>
        </authorList>
    </citation>
    <scope>NUCLEOTIDE SEQUENCE</scope>
    <source>
        <tissue evidence="2">Leaves</tissue>
    </source>
</reference>
<dbReference type="Gramene" id="mRNA:HanXRQr2_Chr02g0060741">
    <property type="protein sequence ID" value="mRNA:HanXRQr2_Chr02g0060741"/>
    <property type="gene ID" value="HanXRQr2_Chr02g0060741"/>
</dbReference>
<sequence length="147" mass="16434">MHVNFLAGIQKKKKKKKKIIIIIIIIIDDNDFDFKCSILKIKWKAQIVTSSSNKCAEFFDNGSLSSDLIILAISLSIFFLAAQAFATAVALLDAAPWLSPSIQPAKTAAALIRFCLMDIKLKYFFSVSQIRSPTRGRQIVLLCLLIR</sequence>
<keyword evidence="1" id="KW-0472">Membrane</keyword>
<comment type="caution">
    <text evidence="2">The sequence shown here is derived from an EMBL/GenBank/DDBJ whole genome shotgun (WGS) entry which is preliminary data.</text>
</comment>
<evidence type="ECO:0000256" key="1">
    <source>
        <dbReference type="SAM" id="Phobius"/>
    </source>
</evidence>
<reference evidence="2" key="2">
    <citation type="submission" date="2020-06" db="EMBL/GenBank/DDBJ databases">
        <title>Helianthus annuus Genome sequencing and assembly Release 2.</title>
        <authorList>
            <person name="Gouzy J."/>
            <person name="Langlade N."/>
            <person name="Munos S."/>
        </authorList>
    </citation>
    <scope>NUCLEOTIDE SEQUENCE</scope>
    <source>
        <tissue evidence="2">Leaves</tissue>
    </source>
</reference>
<dbReference type="AlphaFoldDB" id="A0A9K3JND7"/>
<evidence type="ECO:0000313" key="3">
    <source>
        <dbReference type="Proteomes" id="UP000215914"/>
    </source>
</evidence>
<feature type="transmembrane region" description="Helical" evidence="1">
    <location>
        <begin position="68"/>
        <end position="92"/>
    </location>
</feature>
<accession>A0A9K3JND7</accession>
<keyword evidence="1" id="KW-0812">Transmembrane</keyword>